<dbReference type="Pfam" id="PF25209">
    <property type="entry name" value="Phage_capsid_4"/>
    <property type="match status" value="1"/>
</dbReference>
<protein>
    <submittedName>
        <fullName evidence="1">Putative capsid protein</fullName>
    </submittedName>
</protein>
<proteinExistence type="predicted"/>
<evidence type="ECO:0000313" key="1">
    <source>
        <dbReference type="EMBL" id="QJA97470.1"/>
    </source>
</evidence>
<organism evidence="1">
    <name type="scientific">viral metagenome</name>
    <dbReference type="NCBI Taxonomy" id="1070528"/>
    <lineage>
        <taxon>unclassified sequences</taxon>
        <taxon>metagenomes</taxon>
        <taxon>organismal metagenomes</taxon>
    </lineage>
</organism>
<sequence length="306" mass="34622">MAVMSTQNLQYSWARDLDELLMDEYTRQPEEFTSAFKMGNSNDHFVKKALMATLGAATEITQGGATPHSAFVEGPSKTVYFTKYGMGLQATEEAWDDQRQPVLRDVTAELGKSLAYCRDLKAWDVYNSGFVTTARTGIDGKALFASDHPLYGATGVTASNLVTGTLSKTTLKTALDKSENLVNEQNIPIVSRGPYVVLVAPANRWIAEEIIKSEYDPETANNAVNPINTLYGKSLTYKVIHYFTSTTQWFVYDMGMKQYGPEFIWRQKMRRKFEQDYNTDNRLWKATMRFIATFWYWRNVVGSSGT</sequence>
<reference evidence="1" key="1">
    <citation type="submission" date="2020-03" db="EMBL/GenBank/DDBJ databases">
        <title>The deep terrestrial virosphere.</title>
        <authorList>
            <person name="Holmfeldt K."/>
            <person name="Nilsson E."/>
            <person name="Simone D."/>
            <person name="Lopez-Fernandez M."/>
            <person name="Wu X."/>
            <person name="de Brujin I."/>
            <person name="Lundin D."/>
            <person name="Andersson A."/>
            <person name="Bertilsson S."/>
            <person name="Dopson M."/>
        </authorList>
    </citation>
    <scope>NUCLEOTIDE SEQUENCE</scope>
    <source>
        <strain evidence="1">MM415B06218</strain>
    </source>
</reference>
<gene>
    <name evidence="1" type="ORF">MM415B06218_0008</name>
</gene>
<dbReference type="AlphaFoldDB" id="A0A6M3LQM0"/>
<name>A0A6M3LQM0_9ZZZZ</name>
<dbReference type="EMBL" id="MT143496">
    <property type="protein sequence ID" value="QJA97470.1"/>
    <property type="molecule type" value="Genomic_DNA"/>
</dbReference>
<accession>A0A6M3LQM0</accession>